<dbReference type="GeneID" id="109484982"/>
<reference evidence="4" key="1">
    <citation type="submission" date="2025-08" db="UniProtKB">
        <authorList>
            <consortium name="RefSeq"/>
        </authorList>
    </citation>
    <scope>IDENTIFICATION</scope>
    <source>
        <tissue evidence="4">Gonad</tissue>
    </source>
</reference>
<feature type="compositionally biased region" description="Polar residues" evidence="2">
    <location>
        <begin position="30"/>
        <end position="41"/>
    </location>
</feature>
<keyword evidence="1" id="KW-0175">Coiled coil</keyword>
<feature type="compositionally biased region" description="Basic and acidic residues" evidence="2">
    <location>
        <begin position="416"/>
        <end position="429"/>
    </location>
</feature>
<dbReference type="Proteomes" id="UP000515135">
    <property type="component" value="Unplaced"/>
</dbReference>
<evidence type="ECO:0000313" key="4">
    <source>
        <dbReference type="RefSeq" id="XP_019643913.1"/>
    </source>
</evidence>
<dbReference type="OrthoDB" id="10044806at2759"/>
<feature type="compositionally biased region" description="Basic and acidic residues" evidence="2">
    <location>
        <begin position="1"/>
        <end position="13"/>
    </location>
</feature>
<feature type="coiled-coil region" evidence="1">
    <location>
        <begin position="280"/>
        <end position="307"/>
    </location>
</feature>
<evidence type="ECO:0000313" key="3">
    <source>
        <dbReference type="Proteomes" id="UP000515135"/>
    </source>
</evidence>
<evidence type="ECO:0000256" key="1">
    <source>
        <dbReference type="SAM" id="Coils"/>
    </source>
</evidence>
<proteinExistence type="predicted"/>
<accession>A0A6P5A3D6</accession>
<sequence length="440" mass="49885">MNEKMNRVDDKLDTSGSASNASNSVGLSVTRPSPAQSNTDVSKYAEELSKDPTVLRSANSISRLFRGGSKNNVTTIFAQNLIESATEDLQIEIESCSSMSSGSCESGMDMMDSVFNITGLIHAEKNRIKGERSREDVGLLSQIAKFKPEFRATTETHQRESTHELTQRRDSQGYDTMAYLHRGYSLTRLSDLRQGKIRTVTGKTLRIKCSKTNEILRQKMIYNARQELAPPKKKKFKTIAKAVAWTVRNRLAFMKGDQKTKEQEEEEKLQKLAKIYVSNIIKTAAKKVELEERKEAIRQERRRRANRRKFTKTPNYFGELEDFPDPTPWVQKYDKNHNKNNKALTYLVREIQRDIKENELGPPRPDLEVPCSNLSLRHSKHSDLNLARHGDDTEEEPTIFSGRQNSAIHFGGITRIDSDTPHVREEDKLGIAAGGAPASK</sequence>
<feature type="compositionally biased region" description="Low complexity" evidence="2">
    <location>
        <begin position="15"/>
        <end position="29"/>
    </location>
</feature>
<feature type="region of interest" description="Disordered" evidence="2">
    <location>
        <begin position="414"/>
        <end position="440"/>
    </location>
</feature>
<feature type="region of interest" description="Disordered" evidence="2">
    <location>
        <begin position="1"/>
        <end position="42"/>
    </location>
</feature>
<organism evidence="3 4">
    <name type="scientific">Branchiostoma belcheri</name>
    <name type="common">Amphioxus</name>
    <dbReference type="NCBI Taxonomy" id="7741"/>
    <lineage>
        <taxon>Eukaryota</taxon>
        <taxon>Metazoa</taxon>
        <taxon>Chordata</taxon>
        <taxon>Cephalochordata</taxon>
        <taxon>Leptocardii</taxon>
        <taxon>Amphioxiformes</taxon>
        <taxon>Branchiostomatidae</taxon>
        <taxon>Branchiostoma</taxon>
    </lineage>
</organism>
<evidence type="ECO:0000256" key="2">
    <source>
        <dbReference type="SAM" id="MobiDB-lite"/>
    </source>
</evidence>
<name>A0A6P5A3D6_BRABE</name>
<gene>
    <name evidence="4" type="primary">LOC109484982</name>
</gene>
<protein>
    <submittedName>
        <fullName evidence="4">Uncharacterized protein LOC109484982</fullName>
    </submittedName>
</protein>
<dbReference type="AlphaFoldDB" id="A0A6P5A3D6"/>
<dbReference type="RefSeq" id="XP_019643913.1">
    <property type="nucleotide sequence ID" value="XM_019788354.1"/>
</dbReference>
<keyword evidence="3" id="KW-1185">Reference proteome</keyword>
<dbReference type="KEGG" id="bbel:109484982"/>